<comment type="caution">
    <text evidence="2">The sequence shown here is derived from an EMBL/GenBank/DDBJ whole genome shotgun (WGS) entry which is preliminary data.</text>
</comment>
<proteinExistence type="predicted"/>
<dbReference type="Pfam" id="PF00156">
    <property type="entry name" value="Pribosyltran"/>
    <property type="match status" value="1"/>
</dbReference>
<sequence>MNYKRYVDISSDIRDNLHLLKKEKFDLVVGIPRSGMIPAYMIALSLNLNCTTVQAYIKNDKLLHGDTRKVSNPMEYPWEATKVLVVDDSISTGRSLNKLKQTFPPELLKKSTFLAIYSSKPNHSEIDIALQYVSNPRVFEWNIFHHPMLGDSYMEMEGILCQVPTEDQKSTDNRYLEYIRTANTYIVPNHRIKTIITCRKEKYRAETEEWLRINGIKYEQLIMSPSSGKDKSIRSKSSYKIKVKYYKEADAGIFFESDPEEAKQICKVTSKPVYCVGNNRMYTPGILDQVLYDHKFFPKHYMDFKIRYKLFIKMLTSKLAG</sequence>
<feature type="domain" description="Phosphoribosyltransferase" evidence="1">
    <location>
        <begin position="11"/>
        <end position="100"/>
    </location>
</feature>
<accession>A0A074LEF7</accession>
<evidence type="ECO:0000313" key="3">
    <source>
        <dbReference type="Proteomes" id="UP000027821"/>
    </source>
</evidence>
<dbReference type="RefSeq" id="WP_051720218.1">
    <property type="nucleotide sequence ID" value="NZ_JMIH01000028.1"/>
</dbReference>
<dbReference type="InterPro" id="IPR023214">
    <property type="entry name" value="HAD_sf"/>
</dbReference>
<dbReference type="InterPro" id="IPR000836">
    <property type="entry name" value="PRTase_dom"/>
</dbReference>
<keyword evidence="3" id="KW-1185">Reference proteome</keyword>
<name>A0A074LEF7_9BACT</name>
<dbReference type="SUPFAM" id="SSF53271">
    <property type="entry name" value="PRTase-like"/>
    <property type="match status" value="1"/>
</dbReference>
<dbReference type="Gene3D" id="3.40.50.2020">
    <property type="match status" value="1"/>
</dbReference>
<dbReference type="EMBL" id="JMIH01000028">
    <property type="protein sequence ID" value="KEO72152.1"/>
    <property type="molecule type" value="Genomic_DNA"/>
</dbReference>
<dbReference type="Gene3D" id="3.40.50.1000">
    <property type="entry name" value="HAD superfamily/HAD-like"/>
    <property type="match status" value="1"/>
</dbReference>
<evidence type="ECO:0000313" key="2">
    <source>
        <dbReference type="EMBL" id="KEO72152.1"/>
    </source>
</evidence>
<gene>
    <name evidence="2" type="ORF">EL17_19790</name>
</gene>
<dbReference type="eggNOG" id="COG2236">
    <property type="taxonomic scope" value="Bacteria"/>
</dbReference>
<dbReference type="Proteomes" id="UP000027821">
    <property type="component" value="Unassembled WGS sequence"/>
</dbReference>
<dbReference type="AlphaFoldDB" id="A0A074LEF7"/>
<organism evidence="2 3">
    <name type="scientific">Anditalea andensis</name>
    <dbReference type="NCBI Taxonomy" id="1048983"/>
    <lineage>
        <taxon>Bacteria</taxon>
        <taxon>Pseudomonadati</taxon>
        <taxon>Bacteroidota</taxon>
        <taxon>Cytophagia</taxon>
        <taxon>Cytophagales</taxon>
        <taxon>Cytophagaceae</taxon>
        <taxon>Anditalea</taxon>
    </lineage>
</organism>
<evidence type="ECO:0000259" key="1">
    <source>
        <dbReference type="Pfam" id="PF00156"/>
    </source>
</evidence>
<reference evidence="2 3" key="1">
    <citation type="submission" date="2014-04" db="EMBL/GenBank/DDBJ databases">
        <title>Characterization and application of a salt tolerant electro-active bacterium.</title>
        <authorList>
            <person name="Yang L."/>
            <person name="Wei S."/>
            <person name="Tay Q.X.M."/>
        </authorList>
    </citation>
    <scope>NUCLEOTIDE SEQUENCE [LARGE SCALE GENOMIC DNA]</scope>
    <source>
        <strain evidence="2 3">LY1</strain>
    </source>
</reference>
<protein>
    <recommendedName>
        <fullName evidence="1">Phosphoribosyltransferase domain-containing protein</fullName>
    </recommendedName>
</protein>
<dbReference type="CDD" id="cd06223">
    <property type="entry name" value="PRTases_typeI"/>
    <property type="match status" value="1"/>
</dbReference>
<dbReference type="InterPro" id="IPR029057">
    <property type="entry name" value="PRTase-like"/>
</dbReference>
<dbReference type="STRING" id="1048983.EL17_19790"/>